<comment type="caution">
    <text evidence="1">The sequence shown here is derived from an EMBL/GenBank/DDBJ whole genome shotgun (WGS) entry which is preliminary data.</text>
</comment>
<dbReference type="Gene3D" id="3.20.70.20">
    <property type="match status" value="1"/>
</dbReference>
<proteinExistence type="predicted"/>
<dbReference type="EMBL" id="BARU01029541">
    <property type="protein sequence ID" value="GAH68117.1"/>
    <property type="molecule type" value="Genomic_DNA"/>
</dbReference>
<accession>X1HFC2</accession>
<dbReference type="PANTHER" id="PTHR21075">
    <property type="entry name" value="ANAEROBIC RIBONUCLEOSIDE-TRIPHOSPHATE REDUCTASE"/>
    <property type="match status" value="1"/>
</dbReference>
<evidence type="ECO:0000313" key="1">
    <source>
        <dbReference type="EMBL" id="GAH68117.1"/>
    </source>
</evidence>
<feature type="non-terminal residue" evidence="1">
    <location>
        <position position="1"/>
    </location>
</feature>
<protein>
    <recommendedName>
        <fullName evidence="2">PFL domain-containing protein</fullName>
    </recommendedName>
</protein>
<name>X1HFC2_9ZZZZ</name>
<gene>
    <name evidence="1" type="ORF">S03H2_46979</name>
</gene>
<feature type="non-terminal residue" evidence="1">
    <location>
        <position position="266"/>
    </location>
</feature>
<dbReference type="GO" id="GO:0008998">
    <property type="term" value="F:ribonucleoside-triphosphate reductase (thioredoxin) activity"/>
    <property type="evidence" value="ECO:0007669"/>
    <property type="project" value="InterPro"/>
</dbReference>
<sequence length="266" mass="30157">DVNVPKFMKEEKVLWGGKYTKDVYGDFQDEVDMFNKAFVEVCMKGDYSGSIFGFPIPTYNITPDFNWEIPGFWKMVAKYGIPYFGNFMPQTGMDPEDVRSMCCHLRLDNKELSKRGGGLFNAFPLTGSVGVVTINLARIGYLSKDDDDYFERLGDLMDIAKSSLLIKKKAVEGYTKAGLYPYSATILRPIMRKFGGYWSNHFLTFGCIGMNEACLNFLDKSILSDEGSALAKRTLQFMVDRSIEYQGEELNEKGYPENLFNVEATP</sequence>
<evidence type="ECO:0008006" key="2">
    <source>
        <dbReference type="Google" id="ProtNLM"/>
    </source>
</evidence>
<reference evidence="1" key="1">
    <citation type="journal article" date="2014" name="Front. Microbiol.">
        <title>High frequency of phylogenetically diverse reductive dehalogenase-homologous genes in deep subseafloor sedimentary metagenomes.</title>
        <authorList>
            <person name="Kawai M."/>
            <person name="Futagami T."/>
            <person name="Toyoda A."/>
            <person name="Takaki Y."/>
            <person name="Nishi S."/>
            <person name="Hori S."/>
            <person name="Arai W."/>
            <person name="Tsubouchi T."/>
            <person name="Morono Y."/>
            <person name="Uchiyama I."/>
            <person name="Ito T."/>
            <person name="Fujiyama A."/>
            <person name="Inagaki F."/>
            <person name="Takami H."/>
        </authorList>
    </citation>
    <scope>NUCLEOTIDE SEQUENCE</scope>
    <source>
        <strain evidence="1">Expedition CK06-06</strain>
    </source>
</reference>
<dbReference type="GO" id="GO:0006260">
    <property type="term" value="P:DNA replication"/>
    <property type="evidence" value="ECO:0007669"/>
    <property type="project" value="InterPro"/>
</dbReference>
<dbReference type="SUPFAM" id="SSF51998">
    <property type="entry name" value="PFL-like glycyl radical enzymes"/>
    <property type="match status" value="1"/>
</dbReference>
<dbReference type="GO" id="GO:0004748">
    <property type="term" value="F:ribonucleoside-diphosphate reductase activity, thioredoxin disulfide as acceptor"/>
    <property type="evidence" value="ECO:0007669"/>
    <property type="project" value="TreeGrafter"/>
</dbReference>
<dbReference type="GO" id="GO:0031250">
    <property type="term" value="C:anaerobic ribonucleoside-triphosphate reductase complex"/>
    <property type="evidence" value="ECO:0007669"/>
    <property type="project" value="TreeGrafter"/>
</dbReference>
<dbReference type="InterPro" id="IPR012833">
    <property type="entry name" value="NrdD"/>
</dbReference>
<dbReference type="AlphaFoldDB" id="X1HFC2"/>
<dbReference type="Pfam" id="PF13597">
    <property type="entry name" value="NRDD"/>
    <property type="match status" value="1"/>
</dbReference>
<dbReference type="GO" id="GO:0009265">
    <property type="term" value="P:2'-deoxyribonucleotide biosynthetic process"/>
    <property type="evidence" value="ECO:0007669"/>
    <property type="project" value="TreeGrafter"/>
</dbReference>
<organism evidence="1">
    <name type="scientific">marine sediment metagenome</name>
    <dbReference type="NCBI Taxonomy" id="412755"/>
    <lineage>
        <taxon>unclassified sequences</taxon>
        <taxon>metagenomes</taxon>
        <taxon>ecological metagenomes</taxon>
    </lineage>
</organism>
<dbReference type="PANTHER" id="PTHR21075:SF0">
    <property type="entry name" value="ANAEROBIC RIBONUCLEOSIDE-TRIPHOSPHATE REDUCTASE"/>
    <property type="match status" value="1"/>
</dbReference>